<feature type="transmembrane region" description="Helical" evidence="1">
    <location>
        <begin position="21"/>
        <end position="48"/>
    </location>
</feature>
<reference evidence="2" key="1">
    <citation type="submission" date="2023-04" db="EMBL/GenBank/DDBJ databases">
        <title>Phytophthora lilii NBRC 32176.</title>
        <authorList>
            <person name="Ichikawa N."/>
            <person name="Sato H."/>
            <person name="Tonouchi N."/>
        </authorList>
    </citation>
    <scope>NUCLEOTIDE SEQUENCE</scope>
    <source>
        <strain evidence="2">NBRC 32176</strain>
    </source>
</reference>
<evidence type="ECO:0000256" key="1">
    <source>
        <dbReference type="SAM" id="Phobius"/>
    </source>
</evidence>
<dbReference type="Proteomes" id="UP001165083">
    <property type="component" value="Unassembled WGS sequence"/>
</dbReference>
<keyword evidence="1" id="KW-0812">Transmembrane</keyword>
<keyword evidence="1" id="KW-0472">Membrane</keyword>
<keyword evidence="3" id="KW-1185">Reference proteome</keyword>
<organism evidence="2 3">
    <name type="scientific">Phytophthora lilii</name>
    <dbReference type="NCBI Taxonomy" id="2077276"/>
    <lineage>
        <taxon>Eukaryota</taxon>
        <taxon>Sar</taxon>
        <taxon>Stramenopiles</taxon>
        <taxon>Oomycota</taxon>
        <taxon>Peronosporomycetes</taxon>
        <taxon>Peronosporales</taxon>
        <taxon>Peronosporaceae</taxon>
        <taxon>Phytophthora</taxon>
    </lineage>
</organism>
<keyword evidence="1" id="KW-1133">Transmembrane helix</keyword>
<sequence>MEQLAKAQQRLVSSVLRLSAFLNLVAAHIIYVPVCYTVPLVFCLALALPAQSSSKVSAVKTPNVAAKRLQSVLAKVRASAKLTFGKEAQLTRITKNVSTEVVRKPGKWNAFKKALKFTLVRHGCRSDAQFNMNVEAFALGSKMRSEKIN</sequence>
<proteinExistence type="predicted"/>
<comment type="caution">
    <text evidence="2">The sequence shown here is derived from an EMBL/GenBank/DDBJ whole genome shotgun (WGS) entry which is preliminary data.</text>
</comment>
<protein>
    <submittedName>
        <fullName evidence="2">Unnamed protein product</fullName>
    </submittedName>
</protein>
<evidence type="ECO:0000313" key="3">
    <source>
        <dbReference type="Proteomes" id="UP001165083"/>
    </source>
</evidence>
<dbReference type="AlphaFoldDB" id="A0A9W6U5W0"/>
<gene>
    <name evidence="2" type="ORF">Plil01_001067100</name>
</gene>
<name>A0A9W6U5W0_9STRA</name>
<evidence type="ECO:0000313" key="2">
    <source>
        <dbReference type="EMBL" id="GMF25785.1"/>
    </source>
</evidence>
<dbReference type="EMBL" id="BSXW01000572">
    <property type="protein sequence ID" value="GMF25785.1"/>
    <property type="molecule type" value="Genomic_DNA"/>
</dbReference>
<accession>A0A9W6U5W0</accession>